<dbReference type="GO" id="GO:0016477">
    <property type="term" value="P:cell migration"/>
    <property type="evidence" value="ECO:0007669"/>
    <property type="project" value="TreeGrafter"/>
</dbReference>
<evidence type="ECO:0000256" key="1">
    <source>
        <dbReference type="ARBA" id="ARBA00004479"/>
    </source>
</evidence>
<dbReference type="SMART" id="SM00187">
    <property type="entry name" value="INB"/>
    <property type="match status" value="1"/>
</dbReference>
<dbReference type="GO" id="GO:0098609">
    <property type="term" value="P:cell-cell adhesion"/>
    <property type="evidence" value="ECO:0007669"/>
    <property type="project" value="TreeGrafter"/>
</dbReference>
<feature type="domain" description="Integrin beta subunit VWA" evidence="10">
    <location>
        <begin position="27"/>
        <end position="223"/>
    </location>
</feature>
<keyword evidence="8" id="KW-1015">Disulfide bond</keyword>
<reference evidence="11 12" key="1">
    <citation type="journal article" date="2023" name="BMC Biol.">
        <title>The compact genome of the sponge Oopsacas minuta (Hexactinellida) is lacking key metazoan core genes.</title>
        <authorList>
            <person name="Santini S."/>
            <person name="Schenkelaars Q."/>
            <person name="Jourda C."/>
            <person name="Duchesne M."/>
            <person name="Belahbib H."/>
            <person name="Rocher C."/>
            <person name="Selva M."/>
            <person name="Riesgo A."/>
            <person name="Vervoort M."/>
            <person name="Leys S.P."/>
            <person name="Kodjabachian L."/>
            <person name="Le Bivic A."/>
            <person name="Borchiellini C."/>
            <person name="Claverie J.M."/>
            <person name="Renard E."/>
        </authorList>
    </citation>
    <scope>NUCLEOTIDE SEQUENCE [LARGE SCALE GENOMIC DNA]</scope>
    <source>
        <strain evidence="11">SPO-2</strain>
    </source>
</reference>
<comment type="caution">
    <text evidence="11">The sequence shown here is derived from an EMBL/GenBank/DDBJ whole genome shotgun (WGS) entry which is preliminary data.</text>
</comment>
<keyword evidence="12" id="KW-1185">Reference proteome</keyword>
<sequence length="302" mass="34451">MLMSPVPSEDIEEIKFFQPAPRKRHHLENDELESTKRAILEKEDKKLEILTNNDSKLDRLESKFDRVIQILQHTAADQSKTLSLLMAQTMPPLPHFQTLPPSFPTYNFSSLPHYFQSPIENLYIGLLAEDSRNVVELIENAYRSIAETIQVRNGTTNSLRIIANATCLKQTEDGQCTGVTIGTEATYDITVELLDCASIDDQQSLRFVFYGDIIIEIEQICECDCSTQADMNNEFCNNEILLCGQCICGDRQGSRCECPSSQNTFENNELCRRSNSSDVVCSIYRDSFRMYLICFCLFIFLN</sequence>
<evidence type="ECO:0000313" key="12">
    <source>
        <dbReference type="Proteomes" id="UP001165289"/>
    </source>
</evidence>
<evidence type="ECO:0000256" key="2">
    <source>
        <dbReference type="ARBA" id="ARBA00007449"/>
    </source>
</evidence>
<comment type="subcellular location">
    <subcellularLocation>
        <location evidence="1">Membrane</location>
        <topology evidence="1">Single-pass type I membrane protein</topology>
    </subcellularLocation>
</comment>
<keyword evidence="7" id="KW-0472">Membrane</keyword>
<evidence type="ECO:0000256" key="7">
    <source>
        <dbReference type="ARBA" id="ARBA00023136"/>
    </source>
</evidence>
<comment type="similarity">
    <text evidence="2">Belongs to the integrin beta chain family.</text>
</comment>
<evidence type="ECO:0000313" key="11">
    <source>
        <dbReference type="EMBL" id="KAI6650073.1"/>
    </source>
</evidence>
<dbReference type="GO" id="GO:0008305">
    <property type="term" value="C:integrin complex"/>
    <property type="evidence" value="ECO:0007669"/>
    <property type="project" value="TreeGrafter"/>
</dbReference>
<evidence type="ECO:0000256" key="3">
    <source>
        <dbReference type="ARBA" id="ARBA00022692"/>
    </source>
</evidence>
<dbReference type="GO" id="GO:0005178">
    <property type="term" value="F:integrin binding"/>
    <property type="evidence" value="ECO:0007669"/>
    <property type="project" value="TreeGrafter"/>
</dbReference>
<dbReference type="InterPro" id="IPR002369">
    <property type="entry name" value="Integrin_bsu_VWA"/>
</dbReference>
<evidence type="ECO:0000256" key="9">
    <source>
        <dbReference type="ARBA" id="ARBA00023180"/>
    </source>
</evidence>
<dbReference type="Gene3D" id="3.40.50.410">
    <property type="entry name" value="von Willebrand factor, type A domain"/>
    <property type="match status" value="1"/>
</dbReference>
<protein>
    <submittedName>
        <fullName evidence="11">Integrin beta-7 isoform X1</fullName>
    </submittedName>
</protein>
<dbReference type="InterPro" id="IPR032695">
    <property type="entry name" value="Integrin_dom_sf"/>
</dbReference>
<dbReference type="InterPro" id="IPR036465">
    <property type="entry name" value="vWFA_dom_sf"/>
</dbReference>
<keyword evidence="4" id="KW-0677">Repeat</keyword>
<evidence type="ECO:0000256" key="5">
    <source>
        <dbReference type="ARBA" id="ARBA00022989"/>
    </source>
</evidence>
<dbReference type="GO" id="GO:0033627">
    <property type="term" value="P:cell adhesion mediated by integrin"/>
    <property type="evidence" value="ECO:0007669"/>
    <property type="project" value="TreeGrafter"/>
</dbReference>
<dbReference type="GO" id="GO:0007160">
    <property type="term" value="P:cell-matrix adhesion"/>
    <property type="evidence" value="ECO:0007669"/>
    <property type="project" value="TreeGrafter"/>
</dbReference>
<accession>A0AAV7JMM8</accession>
<dbReference type="GO" id="GO:0009986">
    <property type="term" value="C:cell surface"/>
    <property type="evidence" value="ECO:0007669"/>
    <property type="project" value="TreeGrafter"/>
</dbReference>
<organism evidence="11 12">
    <name type="scientific">Oopsacas minuta</name>
    <dbReference type="NCBI Taxonomy" id="111878"/>
    <lineage>
        <taxon>Eukaryota</taxon>
        <taxon>Metazoa</taxon>
        <taxon>Porifera</taxon>
        <taxon>Hexactinellida</taxon>
        <taxon>Hexasterophora</taxon>
        <taxon>Lyssacinosida</taxon>
        <taxon>Leucopsacidae</taxon>
        <taxon>Oopsacas</taxon>
    </lineage>
</organism>
<keyword evidence="9" id="KW-0325">Glycoprotein</keyword>
<dbReference type="PANTHER" id="PTHR10082">
    <property type="entry name" value="INTEGRIN BETA SUBUNIT"/>
    <property type="match status" value="1"/>
</dbReference>
<evidence type="ECO:0000256" key="8">
    <source>
        <dbReference type="ARBA" id="ARBA00023157"/>
    </source>
</evidence>
<name>A0AAV7JMM8_9METZ</name>
<keyword evidence="6 11" id="KW-0401">Integrin</keyword>
<dbReference type="PANTHER" id="PTHR10082:SF60">
    <property type="entry name" value="INTEGRIN BETA-PS"/>
    <property type="match status" value="1"/>
</dbReference>
<keyword evidence="5" id="KW-1133">Transmembrane helix</keyword>
<dbReference type="InterPro" id="IPR015812">
    <property type="entry name" value="Integrin_bsu"/>
</dbReference>
<evidence type="ECO:0000256" key="4">
    <source>
        <dbReference type="ARBA" id="ARBA00022737"/>
    </source>
</evidence>
<dbReference type="SUPFAM" id="SSF69179">
    <property type="entry name" value="Integrin domains"/>
    <property type="match status" value="1"/>
</dbReference>
<evidence type="ECO:0000256" key="6">
    <source>
        <dbReference type="ARBA" id="ARBA00023037"/>
    </source>
</evidence>
<dbReference type="Proteomes" id="UP001165289">
    <property type="component" value="Unassembled WGS sequence"/>
</dbReference>
<dbReference type="GO" id="GO:0005925">
    <property type="term" value="C:focal adhesion"/>
    <property type="evidence" value="ECO:0007669"/>
    <property type="project" value="TreeGrafter"/>
</dbReference>
<keyword evidence="3" id="KW-0812">Transmembrane</keyword>
<dbReference type="EMBL" id="JAKMXF010000314">
    <property type="protein sequence ID" value="KAI6650073.1"/>
    <property type="molecule type" value="Genomic_DNA"/>
</dbReference>
<evidence type="ECO:0000259" key="10">
    <source>
        <dbReference type="SMART" id="SM00187"/>
    </source>
</evidence>
<dbReference type="GO" id="GO:0007229">
    <property type="term" value="P:integrin-mediated signaling pathway"/>
    <property type="evidence" value="ECO:0007669"/>
    <property type="project" value="UniProtKB-KW"/>
</dbReference>
<proteinExistence type="inferred from homology"/>
<dbReference type="AlphaFoldDB" id="A0AAV7JMM8"/>
<dbReference type="Gene3D" id="2.60.40.1510">
    <property type="entry name" value="ntegrin, alpha v. Chain A, domain 3"/>
    <property type="match status" value="1"/>
</dbReference>
<gene>
    <name evidence="11" type="ORF">LOD99_6155</name>
</gene>